<evidence type="ECO:0000313" key="3">
    <source>
        <dbReference type="Proteomes" id="UP000019376"/>
    </source>
</evidence>
<dbReference type="EMBL" id="KB644411">
    <property type="protein sequence ID" value="EPS28820.1"/>
    <property type="molecule type" value="Genomic_DNA"/>
</dbReference>
<dbReference type="HOGENOM" id="CLU_182434_1_0_1"/>
<dbReference type="PhylomeDB" id="S7ZDV1"/>
<proteinExistence type="predicted"/>
<dbReference type="Proteomes" id="UP000019376">
    <property type="component" value="Unassembled WGS sequence"/>
</dbReference>
<feature type="compositionally biased region" description="Polar residues" evidence="1">
    <location>
        <begin position="28"/>
        <end position="37"/>
    </location>
</feature>
<sequence length="75" mass="7924">MSAQGRQSPEPQTQSGSQLHDPPATGKIDNTSSTGGSQAPELSHEKAHNQSASGSLESNPTHALEELEAEKFKKQ</sequence>
<protein>
    <submittedName>
        <fullName evidence="2">Uncharacterized protein</fullName>
    </submittedName>
</protein>
<reference evidence="2 3" key="1">
    <citation type="journal article" date="2013" name="PLoS ONE">
        <title>Genomic and secretomic analyses reveal unique features of the lignocellulolytic enzyme system of Penicillium decumbens.</title>
        <authorList>
            <person name="Liu G."/>
            <person name="Zhang L."/>
            <person name="Wei X."/>
            <person name="Zou G."/>
            <person name="Qin Y."/>
            <person name="Ma L."/>
            <person name="Li J."/>
            <person name="Zheng H."/>
            <person name="Wang S."/>
            <person name="Wang C."/>
            <person name="Xun L."/>
            <person name="Zhao G.-P."/>
            <person name="Zhou Z."/>
            <person name="Qu Y."/>
        </authorList>
    </citation>
    <scope>NUCLEOTIDE SEQUENCE [LARGE SCALE GENOMIC DNA]</scope>
    <source>
        <strain evidence="3">114-2 / CGMCC 5302</strain>
    </source>
</reference>
<gene>
    <name evidence="2" type="ORF">PDE_03766</name>
</gene>
<dbReference type="OrthoDB" id="5375886at2759"/>
<keyword evidence="3" id="KW-1185">Reference proteome</keyword>
<evidence type="ECO:0000256" key="1">
    <source>
        <dbReference type="SAM" id="MobiDB-lite"/>
    </source>
</evidence>
<feature type="region of interest" description="Disordered" evidence="1">
    <location>
        <begin position="1"/>
        <end position="75"/>
    </location>
</feature>
<name>S7ZDV1_PENO1</name>
<organism evidence="2 3">
    <name type="scientific">Penicillium oxalicum (strain 114-2 / CGMCC 5302)</name>
    <name type="common">Penicillium decumbens</name>
    <dbReference type="NCBI Taxonomy" id="933388"/>
    <lineage>
        <taxon>Eukaryota</taxon>
        <taxon>Fungi</taxon>
        <taxon>Dikarya</taxon>
        <taxon>Ascomycota</taxon>
        <taxon>Pezizomycotina</taxon>
        <taxon>Eurotiomycetes</taxon>
        <taxon>Eurotiomycetidae</taxon>
        <taxon>Eurotiales</taxon>
        <taxon>Aspergillaceae</taxon>
        <taxon>Penicillium</taxon>
    </lineage>
</organism>
<accession>S7ZDV1</accession>
<evidence type="ECO:0000313" key="2">
    <source>
        <dbReference type="EMBL" id="EPS28820.1"/>
    </source>
</evidence>
<feature type="compositionally biased region" description="Polar residues" evidence="1">
    <location>
        <begin position="49"/>
        <end position="61"/>
    </location>
</feature>
<feature type="compositionally biased region" description="Polar residues" evidence="1">
    <location>
        <begin position="1"/>
        <end position="18"/>
    </location>
</feature>
<feature type="compositionally biased region" description="Basic and acidic residues" evidence="1">
    <location>
        <begin position="63"/>
        <end position="75"/>
    </location>
</feature>
<dbReference type="AlphaFoldDB" id="S7ZDV1"/>